<dbReference type="EMBL" id="NRRL01000021">
    <property type="protein sequence ID" value="MBK1668325.1"/>
    <property type="molecule type" value="Genomic_DNA"/>
</dbReference>
<comment type="caution">
    <text evidence="2">The sequence shown here is derived from an EMBL/GenBank/DDBJ whole genome shotgun (WGS) entry which is preliminary data.</text>
</comment>
<proteinExistence type="predicted"/>
<evidence type="ECO:0000313" key="2">
    <source>
        <dbReference type="EMBL" id="MBK1668325.1"/>
    </source>
</evidence>
<evidence type="ECO:0000256" key="1">
    <source>
        <dbReference type="SAM" id="MobiDB-lite"/>
    </source>
</evidence>
<name>A0ABS1DD44_9PROT</name>
<evidence type="ECO:0000313" key="3">
    <source>
        <dbReference type="Proteomes" id="UP001296873"/>
    </source>
</evidence>
<dbReference type="SUPFAM" id="SSF52540">
    <property type="entry name" value="P-loop containing nucleoside triphosphate hydrolases"/>
    <property type="match status" value="1"/>
</dbReference>
<dbReference type="InterPro" id="IPR027417">
    <property type="entry name" value="P-loop_NTPase"/>
</dbReference>
<gene>
    <name evidence="2" type="ORF">CKO28_09790</name>
</gene>
<dbReference type="Pfam" id="PF13481">
    <property type="entry name" value="AAA_25"/>
    <property type="match status" value="1"/>
</dbReference>
<dbReference type="RefSeq" id="WP_200340632.1">
    <property type="nucleotide sequence ID" value="NZ_NRRL01000021.1"/>
</dbReference>
<dbReference type="Gene3D" id="3.40.50.300">
    <property type="entry name" value="P-loop containing nucleotide triphosphate hydrolases"/>
    <property type="match status" value="1"/>
</dbReference>
<protein>
    <recommendedName>
        <fullName evidence="4">AAA+ ATPase domain-containing protein</fullName>
    </recommendedName>
</protein>
<accession>A0ABS1DD44</accession>
<organism evidence="2 3">
    <name type="scientific">Rhodovibrio sodomensis</name>
    <dbReference type="NCBI Taxonomy" id="1088"/>
    <lineage>
        <taxon>Bacteria</taxon>
        <taxon>Pseudomonadati</taxon>
        <taxon>Pseudomonadota</taxon>
        <taxon>Alphaproteobacteria</taxon>
        <taxon>Rhodospirillales</taxon>
        <taxon>Rhodovibrionaceae</taxon>
        <taxon>Rhodovibrio</taxon>
    </lineage>
</organism>
<sequence>MADPVHEFTEPWRPPEERQKPSQDDGKWRPKLISVRDFVDGFEAPDFLIEDMAQRRFLYSLTGRTGDGKTAVLTTLSLCLAAGQEFAGRRVEQGRVAYFAGENADDVRARTLMTAERLGVSLDDLPLYFLDKPFDIVGAREQIKKSAEELGGLDLVIVDTLAAFFQGEDENANVELGNFARDLRENLCTLPGGPSVIIACHPTKVATKSNLVPRGGGAFLAEVDGNLRVWSDDKETTELHWCGKLRGPGFEPIPFNLSKRTSDSVKDSKGRLIPNVVAEPLAETELQSVEAKARRDEDALLERMLNDPSGSMADWCRQLGWVGAKGEPYKSKVQRALAQLQDDRLVHKFRGRWTLTKAGKDEAKRRG</sequence>
<dbReference type="Proteomes" id="UP001296873">
    <property type="component" value="Unassembled WGS sequence"/>
</dbReference>
<keyword evidence="3" id="KW-1185">Reference proteome</keyword>
<feature type="region of interest" description="Disordered" evidence="1">
    <location>
        <begin position="1"/>
        <end position="28"/>
    </location>
</feature>
<reference evidence="2 3" key="1">
    <citation type="journal article" date="2020" name="Microorganisms">
        <title>Osmotic Adaptation and Compatible Solute Biosynthesis of Phototrophic Bacteria as Revealed from Genome Analyses.</title>
        <authorList>
            <person name="Imhoff J.F."/>
            <person name="Rahn T."/>
            <person name="Kunzel S."/>
            <person name="Keller A."/>
            <person name="Neulinger S.C."/>
        </authorList>
    </citation>
    <scope>NUCLEOTIDE SEQUENCE [LARGE SCALE GENOMIC DNA]</scope>
    <source>
        <strain evidence="2 3">DSM 9895</strain>
    </source>
</reference>
<evidence type="ECO:0008006" key="4">
    <source>
        <dbReference type="Google" id="ProtNLM"/>
    </source>
</evidence>